<dbReference type="InterPro" id="IPR008271">
    <property type="entry name" value="Ser/Thr_kinase_AS"/>
</dbReference>
<sequence length="660" mass="72311">MDPFTLVSAPASVLDDNREVFAEGDPVYWSETSNEVVLYNPTSHALTITSTDRFAERPPAPPLVASVGVCPYCNRPLDQSDETGIPLPRFSRVPNYFQLLAIANEVTSRPSSPSPVDRPLGTEATAEGYYEAFFKEELKLGMGANGSVFLCQHVLNGNPLGRYVVKKIAVGESRDYLLQTLSEVRLLETLRHENIITYHHSWLESHKFSSFGPLVPTLFILMQWAEGGSLDDFISARQGNFSSPSGSGEPDHDSGDHRSRAERIRAFRMRQQNADGGIRTRNRNLKAVHLLSLEEVRGLFGDIVAGLAFLHDHSILHLDLKPGNVLLTWDEGQLVPRAMLSDFGTSRDMLKPFRKRSGMTGTLEYTPPESLMRDSTGEYQQIDSKADMWSLGMILHKLLFFRLPYANEDIDNLEKEIMGYRGFIPSAEVQAACTRRGLPRAILRLLESLLDTKPSRRPTCDRVLTALRAEKMEPLRPHPSHSPERTTLIARPSPPLQREGRPGDSSPTSELNAEAVEGALVPASLSPTPNLAFEPRTSDASSPMAIAGVPEDEDTEEDGQAATSSGNTPSSFARKLSRPQAVKTIKSVLLFTKILSLSTMCASSRPGTLTICVASALAIADIWTQSVPVSIALGLGHLAILTGVRYGHGCNTVVLPGVPI</sequence>
<dbReference type="InParanoid" id="A0A067LW84"/>
<feature type="domain" description="Protein kinase" evidence="12">
    <location>
        <begin position="134"/>
        <end position="481"/>
    </location>
</feature>
<name>A0A067LW84_BOTB1</name>
<comment type="catalytic activity">
    <reaction evidence="9">
        <text>L-seryl-[protein] + ATP = O-phospho-L-seryl-[protein] + ADP + H(+)</text>
        <dbReference type="Rhea" id="RHEA:17989"/>
        <dbReference type="Rhea" id="RHEA-COMP:9863"/>
        <dbReference type="Rhea" id="RHEA-COMP:11604"/>
        <dbReference type="ChEBI" id="CHEBI:15378"/>
        <dbReference type="ChEBI" id="CHEBI:29999"/>
        <dbReference type="ChEBI" id="CHEBI:30616"/>
        <dbReference type="ChEBI" id="CHEBI:83421"/>
        <dbReference type="ChEBI" id="CHEBI:456216"/>
        <dbReference type="EC" id="2.7.11.1"/>
    </reaction>
</comment>
<dbReference type="PANTHER" id="PTHR11042:SF138">
    <property type="entry name" value="SERINE_THREONINE-PROTEIN KINASE IKS1-RELATED"/>
    <property type="match status" value="1"/>
</dbReference>
<dbReference type="SMART" id="SM00220">
    <property type="entry name" value="S_TKc"/>
    <property type="match status" value="1"/>
</dbReference>
<dbReference type="InterPro" id="IPR011009">
    <property type="entry name" value="Kinase-like_dom_sf"/>
</dbReference>
<feature type="compositionally biased region" description="Acidic residues" evidence="11">
    <location>
        <begin position="550"/>
        <end position="559"/>
    </location>
</feature>
<dbReference type="Gene3D" id="1.10.510.10">
    <property type="entry name" value="Transferase(Phosphotransferase) domain 1"/>
    <property type="match status" value="1"/>
</dbReference>
<dbReference type="InterPro" id="IPR017441">
    <property type="entry name" value="Protein_kinase_ATP_BS"/>
</dbReference>
<dbReference type="PROSITE" id="PS50011">
    <property type="entry name" value="PROTEIN_KINASE_DOM"/>
    <property type="match status" value="1"/>
</dbReference>
<dbReference type="GO" id="GO:0005634">
    <property type="term" value="C:nucleus"/>
    <property type="evidence" value="ECO:0007669"/>
    <property type="project" value="TreeGrafter"/>
</dbReference>
<feature type="region of interest" description="Disordered" evidence="11">
    <location>
        <begin position="524"/>
        <end position="576"/>
    </location>
</feature>
<evidence type="ECO:0000259" key="12">
    <source>
        <dbReference type="PROSITE" id="PS50011"/>
    </source>
</evidence>
<dbReference type="OrthoDB" id="1405469at2759"/>
<comment type="catalytic activity">
    <reaction evidence="8">
        <text>L-threonyl-[protein] + ATP = O-phospho-L-threonyl-[protein] + ADP + H(+)</text>
        <dbReference type="Rhea" id="RHEA:46608"/>
        <dbReference type="Rhea" id="RHEA-COMP:11060"/>
        <dbReference type="Rhea" id="RHEA-COMP:11605"/>
        <dbReference type="ChEBI" id="CHEBI:15378"/>
        <dbReference type="ChEBI" id="CHEBI:30013"/>
        <dbReference type="ChEBI" id="CHEBI:30616"/>
        <dbReference type="ChEBI" id="CHEBI:61977"/>
        <dbReference type="ChEBI" id="CHEBI:456216"/>
        <dbReference type="EC" id="2.7.11.1"/>
    </reaction>
</comment>
<feature type="region of interest" description="Disordered" evidence="11">
    <location>
        <begin position="468"/>
        <end position="510"/>
    </location>
</feature>
<keyword evidence="14" id="KW-1185">Reference proteome</keyword>
<dbReference type="AlphaFoldDB" id="A0A067LW84"/>
<dbReference type="STRING" id="930990.A0A067LW84"/>
<feature type="binding site" evidence="10">
    <location>
        <position position="167"/>
    </location>
    <ligand>
        <name>ATP</name>
        <dbReference type="ChEBI" id="CHEBI:30616"/>
    </ligand>
</feature>
<evidence type="ECO:0000313" key="13">
    <source>
        <dbReference type="EMBL" id="KDQ06555.1"/>
    </source>
</evidence>
<comment type="similarity">
    <text evidence="7">Belongs to the protein kinase superfamily. Ser/Thr protein kinase family. GCN2 subfamily.</text>
</comment>
<feature type="compositionally biased region" description="Polar residues" evidence="11">
    <location>
        <begin position="561"/>
        <end position="571"/>
    </location>
</feature>
<proteinExistence type="inferred from homology"/>
<evidence type="ECO:0000256" key="4">
    <source>
        <dbReference type="ARBA" id="ARBA00022741"/>
    </source>
</evidence>
<organism evidence="13 14">
    <name type="scientific">Botryobasidium botryosum (strain FD-172 SS1)</name>
    <dbReference type="NCBI Taxonomy" id="930990"/>
    <lineage>
        <taxon>Eukaryota</taxon>
        <taxon>Fungi</taxon>
        <taxon>Dikarya</taxon>
        <taxon>Basidiomycota</taxon>
        <taxon>Agaricomycotina</taxon>
        <taxon>Agaricomycetes</taxon>
        <taxon>Cantharellales</taxon>
        <taxon>Botryobasidiaceae</taxon>
        <taxon>Botryobasidium</taxon>
    </lineage>
</organism>
<keyword evidence="4 10" id="KW-0547">Nucleotide-binding</keyword>
<dbReference type="GO" id="GO:0005524">
    <property type="term" value="F:ATP binding"/>
    <property type="evidence" value="ECO:0007669"/>
    <property type="project" value="UniProtKB-UniRule"/>
</dbReference>
<accession>A0A067LW84</accession>
<reference evidence="14" key="1">
    <citation type="journal article" date="2014" name="Proc. Natl. Acad. Sci. U.S.A.">
        <title>Extensive sampling of basidiomycete genomes demonstrates inadequacy of the white-rot/brown-rot paradigm for wood decay fungi.</title>
        <authorList>
            <person name="Riley R."/>
            <person name="Salamov A.A."/>
            <person name="Brown D.W."/>
            <person name="Nagy L.G."/>
            <person name="Floudas D."/>
            <person name="Held B.W."/>
            <person name="Levasseur A."/>
            <person name="Lombard V."/>
            <person name="Morin E."/>
            <person name="Otillar R."/>
            <person name="Lindquist E.A."/>
            <person name="Sun H."/>
            <person name="LaButti K.M."/>
            <person name="Schmutz J."/>
            <person name="Jabbour D."/>
            <person name="Luo H."/>
            <person name="Baker S.E."/>
            <person name="Pisabarro A.G."/>
            <person name="Walton J.D."/>
            <person name="Blanchette R.A."/>
            <person name="Henrissat B."/>
            <person name="Martin F."/>
            <person name="Cullen D."/>
            <person name="Hibbett D.S."/>
            <person name="Grigoriev I.V."/>
        </authorList>
    </citation>
    <scope>NUCLEOTIDE SEQUENCE [LARGE SCALE GENOMIC DNA]</scope>
    <source>
        <strain evidence="14">FD-172 SS1</strain>
    </source>
</reference>
<dbReference type="SUPFAM" id="SSF56112">
    <property type="entry name" value="Protein kinase-like (PK-like)"/>
    <property type="match status" value="1"/>
</dbReference>
<dbReference type="InterPro" id="IPR000719">
    <property type="entry name" value="Prot_kinase_dom"/>
</dbReference>
<protein>
    <recommendedName>
        <fullName evidence="1">non-specific serine/threonine protein kinase</fullName>
        <ecNumber evidence="1">2.7.11.1</ecNumber>
    </recommendedName>
</protein>
<feature type="compositionally biased region" description="Basic and acidic residues" evidence="11">
    <location>
        <begin position="468"/>
        <end position="484"/>
    </location>
</feature>
<dbReference type="GO" id="GO:0004674">
    <property type="term" value="F:protein serine/threonine kinase activity"/>
    <property type="evidence" value="ECO:0007669"/>
    <property type="project" value="UniProtKB-KW"/>
</dbReference>
<dbReference type="InterPro" id="IPR050339">
    <property type="entry name" value="CC_SR_Kinase"/>
</dbReference>
<dbReference type="Gene3D" id="3.30.200.20">
    <property type="entry name" value="Phosphorylase Kinase, domain 1"/>
    <property type="match status" value="1"/>
</dbReference>
<dbReference type="PROSITE" id="PS00108">
    <property type="entry name" value="PROTEIN_KINASE_ST"/>
    <property type="match status" value="1"/>
</dbReference>
<evidence type="ECO:0000256" key="7">
    <source>
        <dbReference type="ARBA" id="ARBA00037982"/>
    </source>
</evidence>
<gene>
    <name evidence="13" type="ORF">BOTBODRAFT_181484</name>
</gene>
<keyword evidence="5" id="KW-0418">Kinase</keyword>
<dbReference type="Pfam" id="PF00069">
    <property type="entry name" value="Pkinase"/>
    <property type="match status" value="2"/>
</dbReference>
<dbReference type="FunFam" id="3.30.200.20:FF:000306">
    <property type="entry name" value="IKS protein kinase"/>
    <property type="match status" value="1"/>
</dbReference>
<evidence type="ECO:0000256" key="9">
    <source>
        <dbReference type="ARBA" id="ARBA00048679"/>
    </source>
</evidence>
<evidence type="ECO:0000256" key="3">
    <source>
        <dbReference type="ARBA" id="ARBA00022679"/>
    </source>
</evidence>
<keyword evidence="3" id="KW-0808">Transferase</keyword>
<evidence type="ECO:0000256" key="11">
    <source>
        <dbReference type="SAM" id="MobiDB-lite"/>
    </source>
</evidence>
<evidence type="ECO:0000256" key="10">
    <source>
        <dbReference type="PROSITE-ProRule" id="PRU10141"/>
    </source>
</evidence>
<dbReference type="EC" id="2.7.11.1" evidence="1"/>
<keyword evidence="2" id="KW-0723">Serine/threonine-protein kinase</keyword>
<evidence type="ECO:0000256" key="2">
    <source>
        <dbReference type="ARBA" id="ARBA00022527"/>
    </source>
</evidence>
<evidence type="ECO:0000313" key="14">
    <source>
        <dbReference type="Proteomes" id="UP000027195"/>
    </source>
</evidence>
<evidence type="ECO:0000256" key="8">
    <source>
        <dbReference type="ARBA" id="ARBA00047899"/>
    </source>
</evidence>
<evidence type="ECO:0000256" key="1">
    <source>
        <dbReference type="ARBA" id="ARBA00012513"/>
    </source>
</evidence>
<dbReference type="PROSITE" id="PS00107">
    <property type="entry name" value="PROTEIN_KINASE_ATP"/>
    <property type="match status" value="1"/>
</dbReference>
<evidence type="ECO:0000256" key="5">
    <source>
        <dbReference type="ARBA" id="ARBA00022777"/>
    </source>
</evidence>
<keyword evidence="6 10" id="KW-0067">ATP-binding</keyword>
<dbReference type="GO" id="GO:0005737">
    <property type="term" value="C:cytoplasm"/>
    <property type="evidence" value="ECO:0007669"/>
    <property type="project" value="TreeGrafter"/>
</dbReference>
<dbReference type="HOGENOM" id="CLU_010228_1_1_1"/>
<dbReference type="PANTHER" id="PTHR11042">
    <property type="entry name" value="EUKARYOTIC TRANSLATION INITIATION FACTOR 2-ALPHA KINASE EIF2-ALPHA KINASE -RELATED"/>
    <property type="match status" value="1"/>
</dbReference>
<dbReference type="EMBL" id="KL198131">
    <property type="protein sequence ID" value="KDQ06555.1"/>
    <property type="molecule type" value="Genomic_DNA"/>
</dbReference>
<dbReference type="Proteomes" id="UP000027195">
    <property type="component" value="Unassembled WGS sequence"/>
</dbReference>
<evidence type="ECO:0000256" key="6">
    <source>
        <dbReference type="ARBA" id="ARBA00022840"/>
    </source>
</evidence>